<reference evidence="4" key="1">
    <citation type="journal article" date="2013" name="Genome Biol.">
        <title>Reference genomes and transcriptomes of Nicotiana sylvestris and Nicotiana tomentosiformis.</title>
        <authorList>
            <person name="Sierro N."/>
            <person name="Battey J.N."/>
            <person name="Ouadi S."/>
            <person name="Bovet L."/>
            <person name="Goepfert S."/>
            <person name="Bakaher N."/>
            <person name="Peitsch M.C."/>
            <person name="Ivanov N.V."/>
        </authorList>
    </citation>
    <scope>NUCLEOTIDE SEQUENCE [LARGE SCALE GENOMIC DNA]</scope>
</reference>
<feature type="domain" description="CCHC-type" evidence="3">
    <location>
        <begin position="188"/>
        <end position="203"/>
    </location>
</feature>
<evidence type="ECO:0000313" key="4">
    <source>
        <dbReference type="Proteomes" id="UP000189701"/>
    </source>
</evidence>
<keyword evidence="1" id="KW-0863">Zinc-finger</keyword>
<feature type="region of interest" description="Disordered" evidence="2">
    <location>
        <begin position="116"/>
        <end position="163"/>
    </location>
</feature>
<protein>
    <submittedName>
        <fullName evidence="5">Uncharacterized protein LOC104243671</fullName>
    </submittedName>
</protein>
<name>A0A1U7YD75_NICSY</name>
<dbReference type="PANTHER" id="PTHR34482:SF58">
    <property type="entry name" value="GAG-POL POLYPROTEIN"/>
    <property type="match status" value="1"/>
</dbReference>
<dbReference type="RefSeq" id="XP_009797199.1">
    <property type="nucleotide sequence ID" value="XM_009798897.1"/>
</dbReference>
<dbReference type="Pfam" id="PF00098">
    <property type="entry name" value="zf-CCHC"/>
    <property type="match status" value="1"/>
</dbReference>
<accession>A0A1U7YD75</accession>
<feature type="compositionally biased region" description="Basic residues" evidence="2">
    <location>
        <begin position="116"/>
        <end position="127"/>
    </location>
</feature>
<proteinExistence type="predicted"/>
<evidence type="ECO:0000259" key="3">
    <source>
        <dbReference type="PROSITE" id="PS50158"/>
    </source>
</evidence>
<dbReference type="SMART" id="SM00343">
    <property type="entry name" value="ZnF_C2HC"/>
    <property type="match status" value="1"/>
</dbReference>
<keyword evidence="1" id="KW-0479">Metal-binding</keyword>
<keyword evidence="4" id="KW-1185">Reference proteome</keyword>
<dbReference type="Gene3D" id="4.10.60.10">
    <property type="entry name" value="Zinc finger, CCHC-type"/>
    <property type="match status" value="1"/>
</dbReference>
<dbReference type="AlphaFoldDB" id="A0A1U7YD75"/>
<dbReference type="InterPro" id="IPR001878">
    <property type="entry name" value="Znf_CCHC"/>
</dbReference>
<feature type="compositionally biased region" description="Gly residues" evidence="2">
    <location>
        <begin position="133"/>
        <end position="144"/>
    </location>
</feature>
<reference evidence="5" key="2">
    <citation type="submission" date="2025-08" db="UniProtKB">
        <authorList>
            <consortium name="RefSeq"/>
        </authorList>
    </citation>
    <scope>IDENTIFICATION</scope>
    <source>
        <tissue evidence="5">Leaf</tissue>
    </source>
</reference>
<dbReference type="PROSITE" id="PS50158">
    <property type="entry name" value="ZF_CCHC"/>
    <property type="match status" value="1"/>
</dbReference>
<evidence type="ECO:0000256" key="2">
    <source>
        <dbReference type="SAM" id="MobiDB-lite"/>
    </source>
</evidence>
<keyword evidence="1" id="KW-0862">Zinc</keyword>
<evidence type="ECO:0000313" key="5">
    <source>
        <dbReference type="RefSeq" id="XP_009797199.1"/>
    </source>
</evidence>
<dbReference type="PANTHER" id="PTHR34482">
    <property type="entry name" value="DNA DAMAGE-INDUCIBLE PROTEIN 1-LIKE"/>
    <property type="match status" value="1"/>
</dbReference>
<feature type="compositionally biased region" description="Low complexity" evidence="2">
    <location>
        <begin position="212"/>
        <end position="221"/>
    </location>
</feature>
<feature type="region of interest" description="Disordered" evidence="2">
    <location>
        <begin position="212"/>
        <end position="247"/>
    </location>
</feature>
<gene>
    <name evidence="5" type="primary">LOC104243671</name>
</gene>
<dbReference type="Proteomes" id="UP000189701">
    <property type="component" value="Unplaced"/>
</dbReference>
<sequence length="247" mass="27460">MELPACQLRDVAGVWFEMWEKERDEDNCLPTWEEFEEAFISNFIPEEDMEAKGTEFEQLKQGNKSVQEYYMELISLAKHASHMVKTEKAKICSYSGRNDSFFLCCEFRQTLRKRHITKERKKEHSKKAQTAGGFSGKSSGGGRGSFNKESLAPTQSSHQSGGGSSFRCLCGTCKRQHSGQCKLEFYSCYHCGESGHIKANCPKLRRNFNGGSTCPSSSSPTIVAPPQAHGSHNQVGHGAGRGADRVT</sequence>
<dbReference type="InterPro" id="IPR005162">
    <property type="entry name" value="Retrotrans_gag_dom"/>
</dbReference>
<organism evidence="4 5">
    <name type="scientific">Nicotiana sylvestris</name>
    <name type="common">Wood tobacco</name>
    <name type="synonym">South American tobacco</name>
    <dbReference type="NCBI Taxonomy" id="4096"/>
    <lineage>
        <taxon>Eukaryota</taxon>
        <taxon>Viridiplantae</taxon>
        <taxon>Streptophyta</taxon>
        <taxon>Embryophyta</taxon>
        <taxon>Tracheophyta</taxon>
        <taxon>Spermatophyta</taxon>
        <taxon>Magnoliopsida</taxon>
        <taxon>eudicotyledons</taxon>
        <taxon>Gunneridae</taxon>
        <taxon>Pentapetalae</taxon>
        <taxon>asterids</taxon>
        <taxon>lamiids</taxon>
        <taxon>Solanales</taxon>
        <taxon>Solanaceae</taxon>
        <taxon>Nicotianoideae</taxon>
        <taxon>Nicotianeae</taxon>
        <taxon>Nicotiana</taxon>
    </lineage>
</organism>
<evidence type="ECO:0000256" key="1">
    <source>
        <dbReference type="PROSITE-ProRule" id="PRU00047"/>
    </source>
</evidence>
<dbReference type="GO" id="GO:0003676">
    <property type="term" value="F:nucleic acid binding"/>
    <property type="evidence" value="ECO:0007669"/>
    <property type="project" value="InterPro"/>
</dbReference>
<dbReference type="GO" id="GO:0008270">
    <property type="term" value="F:zinc ion binding"/>
    <property type="evidence" value="ECO:0007669"/>
    <property type="project" value="UniProtKB-KW"/>
</dbReference>
<dbReference type="Pfam" id="PF03732">
    <property type="entry name" value="Retrotrans_gag"/>
    <property type="match status" value="1"/>
</dbReference>